<dbReference type="PROSITE" id="PS51257">
    <property type="entry name" value="PROKAR_LIPOPROTEIN"/>
    <property type="match status" value="1"/>
</dbReference>
<keyword evidence="4" id="KW-0560">Oxidoreductase</keyword>
<dbReference type="PANTHER" id="PTHR10961:SF7">
    <property type="entry name" value="FAD DEPENDENT OXIDOREDUCTASE DOMAIN-CONTAINING PROTEIN"/>
    <property type="match status" value="1"/>
</dbReference>
<evidence type="ECO:0000256" key="2">
    <source>
        <dbReference type="ARBA" id="ARBA00022630"/>
    </source>
</evidence>
<dbReference type="Gene3D" id="3.30.9.10">
    <property type="entry name" value="D-Amino Acid Oxidase, subunit A, domain 2"/>
    <property type="match status" value="1"/>
</dbReference>
<proteinExistence type="predicted"/>
<evidence type="ECO:0000256" key="3">
    <source>
        <dbReference type="ARBA" id="ARBA00022827"/>
    </source>
</evidence>
<evidence type="ECO:0000313" key="6">
    <source>
        <dbReference type="EMBL" id="OAI07489.1"/>
    </source>
</evidence>
<dbReference type="AlphaFoldDB" id="A0A177MRK6"/>
<gene>
    <name evidence="6" type="ORF">A1353_07365</name>
</gene>
<protein>
    <submittedName>
        <fullName evidence="6">FAD-dependent oxidoreductase</fullName>
    </submittedName>
</protein>
<reference evidence="6 7" key="1">
    <citation type="submission" date="2016-03" db="EMBL/GenBank/DDBJ databases">
        <authorList>
            <person name="Ploux O."/>
        </authorList>
    </citation>
    <scope>NUCLEOTIDE SEQUENCE [LARGE SCALE GENOMIC DNA]</scope>
    <source>
        <strain evidence="6 7">R-45371</strain>
    </source>
</reference>
<accession>A0A177MRK6</accession>
<evidence type="ECO:0000256" key="4">
    <source>
        <dbReference type="ARBA" id="ARBA00023002"/>
    </source>
</evidence>
<dbReference type="InterPro" id="IPR045170">
    <property type="entry name" value="MTOX"/>
</dbReference>
<dbReference type="Proteomes" id="UP000077763">
    <property type="component" value="Unassembled WGS sequence"/>
</dbReference>
<comment type="caution">
    <text evidence="6">The sequence shown here is derived from an EMBL/GenBank/DDBJ whole genome shotgun (WGS) entry which is preliminary data.</text>
</comment>
<comment type="cofactor">
    <cofactor evidence="1">
        <name>FAD</name>
        <dbReference type="ChEBI" id="CHEBI:57692"/>
    </cofactor>
</comment>
<evidence type="ECO:0000313" key="7">
    <source>
        <dbReference type="Proteomes" id="UP000077763"/>
    </source>
</evidence>
<dbReference type="PANTHER" id="PTHR10961">
    <property type="entry name" value="PEROXISOMAL SARCOSINE OXIDASE"/>
    <property type="match status" value="1"/>
</dbReference>
<dbReference type="Pfam" id="PF01266">
    <property type="entry name" value="DAO"/>
    <property type="match status" value="1"/>
</dbReference>
<evidence type="ECO:0000259" key="5">
    <source>
        <dbReference type="Pfam" id="PF01266"/>
    </source>
</evidence>
<feature type="domain" description="FAD dependent oxidoreductase" evidence="5">
    <location>
        <begin position="7"/>
        <end position="379"/>
    </location>
</feature>
<dbReference type="EMBL" id="LUUH01000028">
    <property type="protein sequence ID" value="OAI07489.1"/>
    <property type="molecule type" value="Genomic_DNA"/>
</dbReference>
<dbReference type="GO" id="GO:0008115">
    <property type="term" value="F:sarcosine oxidase activity"/>
    <property type="evidence" value="ECO:0007669"/>
    <property type="project" value="TreeGrafter"/>
</dbReference>
<dbReference type="SUPFAM" id="SSF51905">
    <property type="entry name" value="FAD/NAD(P)-binding domain"/>
    <property type="match status" value="1"/>
</dbReference>
<name>A0A177MRK6_METMH</name>
<dbReference type="InterPro" id="IPR006076">
    <property type="entry name" value="FAD-dep_OxRdtase"/>
</dbReference>
<dbReference type="Gene3D" id="3.50.50.60">
    <property type="entry name" value="FAD/NAD(P)-binding domain"/>
    <property type="match status" value="1"/>
</dbReference>
<sequence length="419" mass="46350">MNKHYHTVVIGGGCLGAACAFSVQRRLGKKSGNVAIIEKKVLGAGLSSRHSAIVRSANASPMAARMAKIATQYWKNLKPLWGVNIPYEQPGAIWIAENAAGSRAENWTALEHMLQQEGIDFAMLAHRDVMDLSRQALKTVPDEIYYYEPDVLQLDSPQILNAMQTAAKKNRIDVLEHCDVIDFELTGQGISSIHTSQGKIFAEHVINAAGAWSADLFAGIGLNIPVALEPVYAANFLVSVHDIPEGMPIIADYVNQAYFRRWRGSILHMHQPRSRNVKDIARSFSRTAMNPEGANVIYDALSFNVTHQQLDNYLGKVINRFPKIGKPVYAGGYHSFFDITPDLKFILGADTQYTNLYHCLGAGQALKYAPIFGEIIADLITGDGVILNSIDINEFSIARFSNNDISRYWQTNALKQNSL</sequence>
<keyword evidence="2" id="KW-0285">Flavoprotein</keyword>
<dbReference type="GO" id="GO:0050660">
    <property type="term" value="F:flavin adenine dinucleotide binding"/>
    <property type="evidence" value="ECO:0007669"/>
    <property type="project" value="InterPro"/>
</dbReference>
<dbReference type="RefSeq" id="WP_064035848.1">
    <property type="nucleotide sequence ID" value="NZ_LUUH01000028.1"/>
</dbReference>
<evidence type="ECO:0000256" key="1">
    <source>
        <dbReference type="ARBA" id="ARBA00001974"/>
    </source>
</evidence>
<keyword evidence="3" id="KW-0274">FAD</keyword>
<dbReference type="InterPro" id="IPR036188">
    <property type="entry name" value="FAD/NAD-bd_sf"/>
</dbReference>
<organism evidence="6 7">
    <name type="scientific">Methylomonas methanica</name>
    <dbReference type="NCBI Taxonomy" id="421"/>
    <lineage>
        <taxon>Bacteria</taxon>
        <taxon>Pseudomonadati</taxon>
        <taxon>Pseudomonadota</taxon>
        <taxon>Gammaproteobacteria</taxon>
        <taxon>Methylococcales</taxon>
        <taxon>Methylococcaceae</taxon>
        <taxon>Methylomonas</taxon>
    </lineage>
</organism>